<keyword evidence="2" id="KW-0547">Nucleotide-binding</keyword>
<keyword evidence="7" id="KW-1185">Reference proteome</keyword>
<sequence>MNEMTTKPLLKITDLSIAFRDRKLIQHLNLTVQPGEFLAIIGENGVGKTTLIRTVTGQRKPEGGTIQFDVPAKKMRFGYVPQFRNISEEYPLSMRDFVELNLLHLRPWLTKKEHQRVTNVLTEVGIENIDNTSMGQASGGEKQKAYLAQAIVNEPRLLILDESTASLDVEAKNELMGLVKKLNQQDGLTVLFITHDLPLAKKYADQFLLIRRNGQYEEKPIDQLDTTQDIQ</sequence>
<organism evidence="5 8">
    <name type="scientific">Lactobacillus selangorensis</name>
    <dbReference type="NCBI Taxonomy" id="81857"/>
    <lineage>
        <taxon>Bacteria</taxon>
        <taxon>Bacillati</taxon>
        <taxon>Bacillota</taxon>
        <taxon>Bacilli</taxon>
        <taxon>Lactobacillales</taxon>
        <taxon>Lactobacillaceae</taxon>
        <taxon>Lactobacillus</taxon>
    </lineage>
</organism>
<dbReference type="STRING" id="81857.IV38_GL002004"/>
<dbReference type="PROSITE" id="PS50893">
    <property type="entry name" value="ABC_TRANSPORTER_2"/>
    <property type="match status" value="1"/>
</dbReference>
<dbReference type="PATRIC" id="fig|81857.3.peg.2046"/>
<dbReference type="Gene3D" id="3.40.50.300">
    <property type="entry name" value="P-loop containing nucleotide triphosphate hydrolases"/>
    <property type="match status" value="1"/>
</dbReference>
<dbReference type="InterPro" id="IPR050153">
    <property type="entry name" value="Metal_Ion_Import_ABC"/>
</dbReference>
<evidence type="ECO:0000313" key="5">
    <source>
        <dbReference type="EMBL" id="KRN27549.1"/>
    </source>
</evidence>
<dbReference type="GO" id="GO:0016887">
    <property type="term" value="F:ATP hydrolysis activity"/>
    <property type="evidence" value="ECO:0007669"/>
    <property type="project" value="InterPro"/>
</dbReference>
<evidence type="ECO:0000259" key="4">
    <source>
        <dbReference type="PROSITE" id="PS50893"/>
    </source>
</evidence>
<dbReference type="Proteomes" id="UP000051645">
    <property type="component" value="Unassembled WGS sequence"/>
</dbReference>
<name>A0A0R2FS31_9LACO</name>
<proteinExistence type="predicted"/>
<evidence type="ECO:0000256" key="1">
    <source>
        <dbReference type="ARBA" id="ARBA00022448"/>
    </source>
</evidence>
<dbReference type="SMART" id="SM00382">
    <property type="entry name" value="AAA"/>
    <property type="match status" value="1"/>
</dbReference>
<dbReference type="SUPFAM" id="SSF52540">
    <property type="entry name" value="P-loop containing nucleoside triphosphate hydrolases"/>
    <property type="match status" value="1"/>
</dbReference>
<accession>A0A0R2FS31</accession>
<evidence type="ECO:0000313" key="8">
    <source>
        <dbReference type="Proteomes" id="UP000051751"/>
    </source>
</evidence>
<dbReference type="Pfam" id="PF00005">
    <property type="entry name" value="ABC_tran"/>
    <property type="match status" value="1"/>
</dbReference>
<dbReference type="InterPro" id="IPR027417">
    <property type="entry name" value="P-loop_NTPase"/>
</dbReference>
<dbReference type="AlphaFoldDB" id="A0A0R2FS31"/>
<evidence type="ECO:0000313" key="7">
    <source>
        <dbReference type="Proteomes" id="UP000051645"/>
    </source>
</evidence>
<dbReference type="InterPro" id="IPR003593">
    <property type="entry name" value="AAA+_ATPase"/>
</dbReference>
<comment type="caution">
    <text evidence="5">The sequence shown here is derived from an EMBL/GenBank/DDBJ whole genome shotgun (WGS) entry which is preliminary data.</text>
</comment>
<evidence type="ECO:0000256" key="2">
    <source>
        <dbReference type="ARBA" id="ARBA00022741"/>
    </source>
</evidence>
<dbReference type="GO" id="GO:0005524">
    <property type="term" value="F:ATP binding"/>
    <property type="evidence" value="ECO:0007669"/>
    <property type="project" value="UniProtKB-KW"/>
</dbReference>
<keyword evidence="1" id="KW-0813">Transport</keyword>
<gene>
    <name evidence="5" type="ORF">IV38_GL002004</name>
    <name evidence="6" type="ORF">IV40_GL002024</name>
</gene>
<evidence type="ECO:0000256" key="3">
    <source>
        <dbReference type="ARBA" id="ARBA00022840"/>
    </source>
</evidence>
<dbReference type="Proteomes" id="UP000051751">
    <property type="component" value="Unassembled WGS sequence"/>
</dbReference>
<dbReference type="PANTHER" id="PTHR42734">
    <property type="entry name" value="METAL TRANSPORT SYSTEM ATP-BINDING PROTEIN TM_0124-RELATED"/>
    <property type="match status" value="1"/>
</dbReference>
<dbReference type="InterPro" id="IPR003439">
    <property type="entry name" value="ABC_transporter-like_ATP-bd"/>
</dbReference>
<dbReference type="EMBL" id="JQAZ01000008">
    <property type="protein sequence ID" value="KRN30178.1"/>
    <property type="molecule type" value="Genomic_DNA"/>
</dbReference>
<reference evidence="7 8" key="1">
    <citation type="journal article" date="2015" name="Genome Announc.">
        <title>Expanding the biotechnology potential of lactobacilli through comparative genomics of 213 strains and associated genera.</title>
        <authorList>
            <person name="Sun Z."/>
            <person name="Harris H.M."/>
            <person name="McCann A."/>
            <person name="Guo C."/>
            <person name="Argimon S."/>
            <person name="Zhang W."/>
            <person name="Yang X."/>
            <person name="Jeffery I.B."/>
            <person name="Cooney J.C."/>
            <person name="Kagawa T.F."/>
            <person name="Liu W."/>
            <person name="Song Y."/>
            <person name="Salvetti E."/>
            <person name="Wrobel A."/>
            <person name="Rasinkangas P."/>
            <person name="Parkhill J."/>
            <person name="Rea M.C."/>
            <person name="O'Sullivan O."/>
            <person name="Ritari J."/>
            <person name="Douillard F.P."/>
            <person name="Paul Ross R."/>
            <person name="Yang R."/>
            <person name="Briner A.E."/>
            <person name="Felis G.E."/>
            <person name="de Vos W.M."/>
            <person name="Barrangou R."/>
            <person name="Klaenhammer T.R."/>
            <person name="Caufield P.W."/>
            <person name="Cui Y."/>
            <person name="Zhang H."/>
            <person name="O'Toole P.W."/>
        </authorList>
    </citation>
    <scope>NUCLEOTIDE SEQUENCE [LARGE SCALE GENOMIC DNA]</scope>
    <source>
        <strain evidence="5 8">ATCC BAA-66</strain>
        <strain evidence="6 7">DSM 13344</strain>
    </source>
</reference>
<protein>
    <submittedName>
        <fullName evidence="5">Zinc iron ABC transporter, ATP-binding protein</fullName>
    </submittedName>
</protein>
<keyword evidence="3 5" id="KW-0067">ATP-binding</keyword>
<evidence type="ECO:0000313" key="6">
    <source>
        <dbReference type="EMBL" id="KRN30178.1"/>
    </source>
</evidence>
<feature type="domain" description="ABC transporter" evidence="4">
    <location>
        <begin position="10"/>
        <end position="230"/>
    </location>
</feature>
<dbReference type="EMBL" id="JQAT01000007">
    <property type="protein sequence ID" value="KRN27549.1"/>
    <property type="molecule type" value="Genomic_DNA"/>
</dbReference>